<sequence>MIPDFWLRTLCNSNVAHRSDLSLVVTPGKPKRGDDPRFAGRLWLETGVREARIQHKSLTPLWSSEVVDLNHIYQYSKGQYFDAHFFPNVVQGLVHAIAARF</sequence>
<evidence type="ECO:0000313" key="1">
    <source>
        <dbReference type="EMBL" id="KAH7377106.1"/>
    </source>
</evidence>
<accession>A0A8K0TVC7</accession>
<dbReference type="Proteomes" id="UP000813385">
    <property type="component" value="Unassembled WGS sequence"/>
</dbReference>
<dbReference type="OrthoDB" id="69177at2759"/>
<reference evidence="1" key="1">
    <citation type="journal article" date="2021" name="Nat. Commun.">
        <title>Genetic determinants of endophytism in the Arabidopsis root mycobiome.</title>
        <authorList>
            <person name="Mesny F."/>
            <person name="Miyauchi S."/>
            <person name="Thiergart T."/>
            <person name="Pickel B."/>
            <person name="Atanasova L."/>
            <person name="Karlsson M."/>
            <person name="Huettel B."/>
            <person name="Barry K.W."/>
            <person name="Haridas S."/>
            <person name="Chen C."/>
            <person name="Bauer D."/>
            <person name="Andreopoulos W."/>
            <person name="Pangilinan J."/>
            <person name="LaButti K."/>
            <person name="Riley R."/>
            <person name="Lipzen A."/>
            <person name="Clum A."/>
            <person name="Drula E."/>
            <person name="Henrissat B."/>
            <person name="Kohler A."/>
            <person name="Grigoriev I.V."/>
            <person name="Martin F.M."/>
            <person name="Hacquard S."/>
        </authorList>
    </citation>
    <scope>NUCLEOTIDE SEQUENCE</scope>
    <source>
        <strain evidence="1">MPI-CAGE-AT-0016</strain>
    </source>
</reference>
<organism evidence="1 2">
    <name type="scientific">Plectosphaerella cucumerina</name>
    <dbReference type="NCBI Taxonomy" id="40658"/>
    <lineage>
        <taxon>Eukaryota</taxon>
        <taxon>Fungi</taxon>
        <taxon>Dikarya</taxon>
        <taxon>Ascomycota</taxon>
        <taxon>Pezizomycotina</taxon>
        <taxon>Sordariomycetes</taxon>
        <taxon>Hypocreomycetidae</taxon>
        <taxon>Glomerellales</taxon>
        <taxon>Plectosphaerellaceae</taxon>
        <taxon>Plectosphaerella</taxon>
    </lineage>
</organism>
<gene>
    <name evidence="1" type="ORF">B0T11DRAFT_315240</name>
</gene>
<dbReference type="AlphaFoldDB" id="A0A8K0TVC7"/>
<proteinExistence type="predicted"/>
<dbReference type="EMBL" id="JAGPXD010000001">
    <property type="protein sequence ID" value="KAH7377106.1"/>
    <property type="molecule type" value="Genomic_DNA"/>
</dbReference>
<comment type="caution">
    <text evidence="1">The sequence shown here is derived from an EMBL/GenBank/DDBJ whole genome shotgun (WGS) entry which is preliminary data.</text>
</comment>
<evidence type="ECO:0000313" key="2">
    <source>
        <dbReference type="Proteomes" id="UP000813385"/>
    </source>
</evidence>
<name>A0A8K0TVC7_9PEZI</name>
<keyword evidence="2" id="KW-1185">Reference proteome</keyword>
<protein>
    <submittedName>
        <fullName evidence="1">Uncharacterized protein</fullName>
    </submittedName>
</protein>